<dbReference type="GO" id="GO:0005634">
    <property type="term" value="C:nucleus"/>
    <property type="evidence" value="ECO:0007669"/>
    <property type="project" value="TreeGrafter"/>
</dbReference>
<dbReference type="SUPFAM" id="SSF52113">
    <property type="entry name" value="BRCT domain"/>
    <property type="match status" value="4"/>
</dbReference>
<dbReference type="Pfam" id="PF16770">
    <property type="entry name" value="RTT107_BRCT_5"/>
    <property type="match status" value="1"/>
</dbReference>
<feature type="region of interest" description="Disordered" evidence="1">
    <location>
        <begin position="198"/>
        <end position="222"/>
    </location>
</feature>
<dbReference type="PROSITE" id="PS50172">
    <property type="entry name" value="BRCT"/>
    <property type="match status" value="4"/>
</dbReference>
<dbReference type="GO" id="GO:0035361">
    <property type="term" value="C:Cul8-RING ubiquitin ligase complex"/>
    <property type="evidence" value="ECO:0007669"/>
    <property type="project" value="TreeGrafter"/>
</dbReference>
<evidence type="ECO:0000313" key="4">
    <source>
        <dbReference type="Proteomes" id="UP000078561"/>
    </source>
</evidence>
<gene>
    <name evidence="3" type="primary">ABSGL_07139.1 scaffold 8717</name>
</gene>
<dbReference type="AlphaFoldDB" id="A0A168NXM3"/>
<dbReference type="SMART" id="SM00292">
    <property type="entry name" value="BRCT"/>
    <property type="match status" value="4"/>
</dbReference>
<keyword evidence="4" id="KW-1185">Reference proteome</keyword>
<accession>A0A168NXM3</accession>
<dbReference type="STRING" id="4829.A0A168NXM3"/>
<feature type="compositionally biased region" description="Low complexity" evidence="1">
    <location>
        <begin position="572"/>
        <end position="588"/>
    </location>
</feature>
<dbReference type="GO" id="GO:0006302">
    <property type="term" value="P:double-strand break repair"/>
    <property type="evidence" value="ECO:0007669"/>
    <property type="project" value="TreeGrafter"/>
</dbReference>
<feature type="compositionally biased region" description="Basic and acidic residues" evidence="1">
    <location>
        <begin position="454"/>
        <end position="466"/>
    </location>
</feature>
<dbReference type="PANTHER" id="PTHR47667">
    <property type="entry name" value="REGULATOR OF TY1 TRANSPOSITION PROTEIN 107"/>
    <property type="match status" value="1"/>
</dbReference>
<dbReference type="Pfam" id="PF12738">
    <property type="entry name" value="PTCB-BRCT"/>
    <property type="match status" value="1"/>
</dbReference>
<sequence length="827" mass="92061">MNDNKKLFDGVVFKLDPSIDYLRRQQLMSALLDHGATLWSADQPDQKDTHPTHIIADRIIEHSPSHLVLPDWVLAALRNGFTHEPQYYYPDVTKFLTSVVLATTDVRNEEGRLPSRDEEIIFGCAQALGAQCRDTLTSDVTHLVCTAPEGDTYKEATGAMAGKVKVILPHWLNTCFKLGRLIPEDLYLFPDPPMFDPSYVPKDESDSPTPTTATSTLTLGPHYDRPLSPKLLNETIQTMTPVEHLFKDVLVFFNTDVFYSLPEQRHVVTKHIKSSGGTVTDNYDDAIKQSSTVPLTVFIFKSRTTDLYMKTSKEGLSHWSNGSIAGLQLTLDLYYRAGSAKYSVGRSRNFDIVNHLWLEESFQAWQLMSMTNERYTCYPDGDILQQVVGSTPVKKNDLVRWDNRQTRPAVATYVPAFLLVSPSKESETKGSSRITQHHGDSGTKTEAEAETEENAPHTDRQMDDFKPTPSASASKSLPRKNRRPATVSSLRAKRQKLNDEAPVPKDPPPPLSPKEDSIPSHNDKKTEPEPMDEEEASPATTEVTKEPVEAAMSEPPSTSPTTLTEITKEPVEAATPEPPSTSATTPTEITKEPVEAATPEPPSTLATTLTFVETPTAITTSSCALTRSEEKSIKNLGSRIVSEIAKADLLVTDDRILRTPKFLCAVNLGIPIISKRWINDSIAKQAWCDPSQYQVIDKEMEETYGFSLHSSLLRAQQSLQRHGNGRNTTRGTWLEGYEVCVLTTASAQALKEVVETAGGKFIQVPKRHTLEEMEKDHTKLLALVAKEDKKRTGWKDIKDHGFSIYDKELVIVGSLTQTLALDSFRLD</sequence>
<feature type="compositionally biased region" description="Basic and acidic residues" evidence="1">
    <location>
        <begin position="513"/>
        <end position="528"/>
    </location>
</feature>
<dbReference type="GO" id="GO:1990683">
    <property type="term" value="P:DNA double-strand break attachment to nuclear envelope"/>
    <property type="evidence" value="ECO:0007669"/>
    <property type="project" value="TreeGrafter"/>
</dbReference>
<feature type="domain" description="BRCT" evidence="2">
    <location>
        <begin position="91"/>
        <end position="189"/>
    </location>
</feature>
<feature type="compositionally biased region" description="Basic and acidic residues" evidence="1">
    <location>
        <begin position="437"/>
        <end position="447"/>
    </location>
</feature>
<organism evidence="3">
    <name type="scientific">Absidia glauca</name>
    <name type="common">Pin mould</name>
    <dbReference type="NCBI Taxonomy" id="4829"/>
    <lineage>
        <taxon>Eukaryota</taxon>
        <taxon>Fungi</taxon>
        <taxon>Fungi incertae sedis</taxon>
        <taxon>Mucoromycota</taxon>
        <taxon>Mucoromycotina</taxon>
        <taxon>Mucoromycetes</taxon>
        <taxon>Mucorales</taxon>
        <taxon>Cunninghamellaceae</taxon>
        <taxon>Absidia</taxon>
    </lineage>
</organism>
<dbReference type="InterPro" id="IPR036420">
    <property type="entry name" value="BRCT_dom_sf"/>
</dbReference>
<dbReference type="EMBL" id="LT553527">
    <property type="protein sequence ID" value="SAM01398.1"/>
    <property type="molecule type" value="Genomic_DNA"/>
</dbReference>
<dbReference type="CDD" id="cd17744">
    <property type="entry name" value="BRCT_MDC1_rpt1"/>
    <property type="match status" value="1"/>
</dbReference>
<evidence type="ECO:0000313" key="3">
    <source>
        <dbReference type="EMBL" id="SAM01398.1"/>
    </source>
</evidence>
<feature type="domain" description="BRCT" evidence="2">
    <location>
        <begin position="3"/>
        <end position="90"/>
    </location>
</feature>
<feature type="domain" description="BRCT" evidence="2">
    <location>
        <begin position="241"/>
        <end position="375"/>
    </location>
</feature>
<dbReference type="CDD" id="cd18432">
    <property type="entry name" value="BRCT_PAXIP1_rpt6_like"/>
    <property type="match status" value="1"/>
</dbReference>
<evidence type="ECO:0000256" key="1">
    <source>
        <dbReference type="SAM" id="MobiDB-lite"/>
    </source>
</evidence>
<reference evidence="3" key="1">
    <citation type="submission" date="2016-04" db="EMBL/GenBank/DDBJ databases">
        <authorList>
            <person name="Evans L.H."/>
            <person name="Alamgir A."/>
            <person name="Owens N."/>
            <person name="Weber N.D."/>
            <person name="Virtaneva K."/>
            <person name="Barbian K."/>
            <person name="Babar A."/>
            <person name="Rosenke K."/>
        </authorList>
    </citation>
    <scope>NUCLEOTIDE SEQUENCE [LARGE SCALE GENOMIC DNA]</scope>
    <source>
        <strain evidence="3">CBS 101.48</strain>
    </source>
</reference>
<dbReference type="OMA" id="SWLYHLI"/>
<feature type="compositionally biased region" description="Low complexity" evidence="1">
    <location>
        <begin position="207"/>
        <end position="219"/>
    </location>
</feature>
<name>A0A168NXM3_ABSGL</name>
<feature type="compositionally biased region" description="Low complexity" evidence="1">
    <location>
        <begin position="553"/>
        <end position="565"/>
    </location>
</feature>
<dbReference type="PANTHER" id="PTHR47667:SF1">
    <property type="entry name" value="REGULATOR OF TY1 TRANSPOSITION PROTEIN 107"/>
    <property type="match status" value="1"/>
</dbReference>
<dbReference type="OrthoDB" id="342264at2759"/>
<feature type="region of interest" description="Disordered" evidence="1">
    <location>
        <begin position="422"/>
        <end position="602"/>
    </location>
</feature>
<dbReference type="Gene3D" id="3.40.50.10190">
    <property type="entry name" value="BRCT domain"/>
    <property type="match status" value="4"/>
</dbReference>
<dbReference type="InterPro" id="IPR053036">
    <property type="entry name" value="CellCycle_DNARepair_Reg"/>
</dbReference>
<dbReference type="Proteomes" id="UP000078561">
    <property type="component" value="Unassembled WGS sequence"/>
</dbReference>
<dbReference type="InParanoid" id="A0A168NXM3"/>
<evidence type="ECO:0000259" key="2">
    <source>
        <dbReference type="PROSITE" id="PS50172"/>
    </source>
</evidence>
<protein>
    <recommendedName>
        <fullName evidence="2">BRCT domain-containing protein</fullName>
    </recommendedName>
</protein>
<proteinExistence type="predicted"/>
<feature type="domain" description="BRCT" evidence="2">
    <location>
        <begin position="630"/>
        <end position="695"/>
    </location>
</feature>
<dbReference type="InterPro" id="IPR001357">
    <property type="entry name" value="BRCT_dom"/>
</dbReference>
<dbReference type="FunCoup" id="A0A168NXM3">
    <property type="interactions" value="367"/>
</dbReference>